<dbReference type="InterPro" id="IPR011990">
    <property type="entry name" value="TPR-like_helical_dom_sf"/>
</dbReference>
<reference evidence="4 5" key="1">
    <citation type="submission" date="2019-06" db="EMBL/GenBank/DDBJ databases">
        <title>A novel bacterium of genus Pontibacter, isolated from marine sediment.</title>
        <authorList>
            <person name="Huang H."/>
            <person name="Mo K."/>
            <person name="Hu Y."/>
        </authorList>
    </citation>
    <scope>NUCLEOTIDE SEQUENCE [LARGE SCALE GENOMIC DNA]</scope>
    <source>
        <strain evidence="4 5">HB172049</strain>
    </source>
</reference>
<dbReference type="PANTHER" id="PTHR45641:SF19">
    <property type="entry name" value="NEPHROCYSTIN-3"/>
    <property type="match status" value="1"/>
</dbReference>
<dbReference type="Pfam" id="PF13424">
    <property type="entry name" value="TPR_12"/>
    <property type="match status" value="2"/>
</dbReference>
<evidence type="ECO:0000256" key="3">
    <source>
        <dbReference type="SAM" id="Phobius"/>
    </source>
</evidence>
<proteinExistence type="predicted"/>
<dbReference type="SMART" id="SM00028">
    <property type="entry name" value="TPR"/>
    <property type="match status" value="8"/>
</dbReference>
<keyword evidence="2" id="KW-0802">TPR repeat</keyword>
<organism evidence="4 5">
    <name type="scientific">Pontibacter mangrovi</name>
    <dbReference type="NCBI Taxonomy" id="2589816"/>
    <lineage>
        <taxon>Bacteria</taxon>
        <taxon>Pseudomonadati</taxon>
        <taxon>Bacteroidota</taxon>
        <taxon>Cytophagia</taxon>
        <taxon>Cytophagales</taxon>
        <taxon>Hymenobacteraceae</taxon>
        <taxon>Pontibacter</taxon>
    </lineage>
</organism>
<dbReference type="Gene3D" id="1.25.40.10">
    <property type="entry name" value="Tetratricopeptide repeat domain"/>
    <property type="match status" value="3"/>
</dbReference>
<feature type="transmembrane region" description="Helical" evidence="3">
    <location>
        <begin position="56"/>
        <end position="76"/>
    </location>
</feature>
<dbReference type="RefSeq" id="WP_140624080.1">
    <property type="nucleotide sequence ID" value="NZ_VFRQ01000018.1"/>
</dbReference>
<keyword evidence="3" id="KW-0812">Transmembrane</keyword>
<feature type="transmembrane region" description="Helical" evidence="3">
    <location>
        <begin position="7"/>
        <end position="25"/>
    </location>
</feature>
<keyword evidence="1" id="KW-0677">Repeat</keyword>
<evidence type="ECO:0000256" key="1">
    <source>
        <dbReference type="ARBA" id="ARBA00022737"/>
    </source>
</evidence>
<evidence type="ECO:0000256" key="2">
    <source>
        <dbReference type="ARBA" id="ARBA00022803"/>
    </source>
</evidence>
<sequence length="737" mass="83535">MRDLEKFFWGLLAAVTVLALTGVTGNTLLTFVLWAFGITFAIGGYWLFSKYKYPKALSILAGIAMGAASFMLPWGIVADQNWLKMLLFMLPNLCLFLFLLIYTYRGKGEQWFGKNLQPLLIRSAVLAVLTTVFASVPINTWAHRQVLWAFNQQNESLLHNLRMFDERDKAVSFLDKQMCDAAIKAANAARREGELWLEWKPEDGLQELYGISGALATQYNAYLCKGWAAYDTENYQQALHTFIEADSVLDDLAGADSSWNSSKVWSWKNMADCHAKLLTYEKADSLYLLAINKYKTDVGKLDESLADLFVSLSMSVSAQGAIHEANQVLEQVLVPFESKYKEGEGSYKGTMKMYEHFIANLLRAEDYEKAALYLQKGKQLAHKDSLNYYVLQHYDGYLQLKTNKYKRAVLRFEEAMAGYTKLERPGSGNQVVIRQALFSAYMALADYTKAEAYLQEALEIAERDHGVESALYYKVLLDAAQLDRQLGKYDAAKEKLTKVLRRYESQWGDNNKVAEVLAQMAVIENELDNRPQAAAHATRAYAIARWFPEYKSASSDEVLLNIADVNLSLQHYTFADSLYKAVLERSQEDYYKVQKAKALSGIALVEMEQGQYKGAGEKLEQAIKITQEAVGGTHPMLSSLYYNRGRLKLTEGKTEDALQEAGKARQVLNRYFAADHINQADMYTLQGDIMLAERNAKAAGVEYRKAETIYEGTYKKSHWKRRHVAEMLELVQALQLV</sequence>
<evidence type="ECO:0000313" key="4">
    <source>
        <dbReference type="EMBL" id="TPE40302.1"/>
    </source>
</evidence>
<protein>
    <submittedName>
        <fullName evidence="4">Tetratricopeptide repeat protein</fullName>
    </submittedName>
</protein>
<dbReference type="SUPFAM" id="SSF48452">
    <property type="entry name" value="TPR-like"/>
    <property type="match status" value="3"/>
</dbReference>
<keyword evidence="5" id="KW-1185">Reference proteome</keyword>
<accession>A0A501VV92</accession>
<feature type="transmembrane region" description="Helical" evidence="3">
    <location>
        <begin position="31"/>
        <end position="49"/>
    </location>
</feature>
<dbReference type="InterPro" id="IPR019734">
    <property type="entry name" value="TPR_rpt"/>
</dbReference>
<dbReference type="AlphaFoldDB" id="A0A501VV92"/>
<keyword evidence="3" id="KW-1133">Transmembrane helix</keyword>
<dbReference type="PANTHER" id="PTHR45641">
    <property type="entry name" value="TETRATRICOPEPTIDE REPEAT PROTEIN (AFU_ORTHOLOGUE AFUA_6G03870)"/>
    <property type="match status" value="1"/>
</dbReference>
<gene>
    <name evidence="4" type="ORF">FJM65_20410</name>
</gene>
<feature type="transmembrane region" description="Helical" evidence="3">
    <location>
        <begin position="82"/>
        <end position="102"/>
    </location>
</feature>
<dbReference type="Proteomes" id="UP000316727">
    <property type="component" value="Unassembled WGS sequence"/>
</dbReference>
<name>A0A501VV92_9BACT</name>
<dbReference type="OrthoDB" id="9771112at2"/>
<evidence type="ECO:0000313" key="5">
    <source>
        <dbReference type="Proteomes" id="UP000316727"/>
    </source>
</evidence>
<feature type="transmembrane region" description="Helical" evidence="3">
    <location>
        <begin position="123"/>
        <end position="142"/>
    </location>
</feature>
<comment type="caution">
    <text evidence="4">The sequence shown here is derived from an EMBL/GenBank/DDBJ whole genome shotgun (WGS) entry which is preliminary data.</text>
</comment>
<dbReference type="EMBL" id="VFRQ01000018">
    <property type="protein sequence ID" value="TPE40302.1"/>
    <property type="molecule type" value="Genomic_DNA"/>
</dbReference>
<keyword evidence="3" id="KW-0472">Membrane</keyword>